<sequence length="78" mass="8903">MILTTEFLCLIFSAYGNVGFSTGYSCKRRVDDNPFCEEKTYGFAGRWSSQGKLVLIAVMIFGKLKKFNRNGGKVWRSY</sequence>
<protein>
    <submittedName>
        <fullName evidence="1">Uncharacterized protein</fullName>
    </submittedName>
</protein>
<dbReference type="Proteomes" id="UP000594263">
    <property type="component" value="Unplaced"/>
</dbReference>
<evidence type="ECO:0000313" key="1">
    <source>
        <dbReference type="EnsemblPlants" id="Kaladp0072s0032.1.v1.1.CDS.1"/>
    </source>
</evidence>
<dbReference type="GO" id="GO:0005886">
    <property type="term" value="C:plasma membrane"/>
    <property type="evidence" value="ECO:0007669"/>
    <property type="project" value="TreeGrafter"/>
</dbReference>
<reference evidence="1" key="1">
    <citation type="submission" date="2021-01" db="UniProtKB">
        <authorList>
            <consortium name="EnsemblPlants"/>
        </authorList>
    </citation>
    <scope>IDENTIFICATION</scope>
</reference>
<dbReference type="PANTHER" id="PTHR31064">
    <property type="entry name" value="POTASSIUM TRANSPORT PROTEIN DDB_G0292412-RELATED"/>
    <property type="match status" value="1"/>
</dbReference>
<dbReference type="EnsemblPlants" id="Kaladp0072s0032.1.v1.1">
    <property type="protein sequence ID" value="Kaladp0072s0032.1.v1.1.CDS.1"/>
    <property type="gene ID" value="Kaladp0072s0032.v1.1"/>
</dbReference>
<dbReference type="AlphaFoldDB" id="A0A7N0UN38"/>
<dbReference type="Gramene" id="Kaladp0072s0032.1.v1.1">
    <property type="protein sequence ID" value="Kaladp0072s0032.1.v1.1.CDS.1"/>
    <property type="gene ID" value="Kaladp0072s0032.v1.1"/>
</dbReference>
<dbReference type="PANTHER" id="PTHR31064:SF30">
    <property type="entry name" value="HIGH-AFFINITY POTASSIUM TRANSPORT PROTEIN-RELATED"/>
    <property type="match status" value="1"/>
</dbReference>
<keyword evidence="2" id="KW-1185">Reference proteome</keyword>
<name>A0A7N0UN38_KALFE</name>
<organism evidence="1 2">
    <name type="scientific">Kalanchoe fedtschenkoi</name>
    <name type="common">Lavender scallops</name>
    <name type="synonym">South American air plant</name>
    <dbReference type="NCBI Taxonomy" id="63787"/>
    <lineage>
        <taxon>Eukaryota</taxon>
        <taxon>Viridiplantae</taxon>
        <taxon>Streptophyta</taxon>
        <taxon>Embryophyta</taxon>
        <taxon>Tracheophyta</taxon>
        <taxon>Spermatophyta</taxon>
        <taxon>Magnoliopsida</taxon>
        <taxon>eudicotyledons</taxon>
        <taxon>Gunneridae</taxon>
        <taxon>Pentapetalae</taxon>
        <taxon>Saxifragales</taxon>
        <taxon>Crassulaceae</taxon>
        <taxon>Kalanchoe</taxon>
    </lineage>
</organism>
<accession>A0A7N0UN38</accession>
<proteinExistence type="predicted"/>
<evidence type="ECO:0000313" key="2">
    <source>
        <dbReference type="Proteomes" id="UP000594263"/>
    </source>
</evidence>
<dbReference type="InterPro" id="IPR051143">
    <property type="entry name" value="TrkH_K-transport"/>
</dbReference>
<dbReference type="OMA" id="LTKNDAC"/>
<dbReference type="GO" id="GO:0008324">
    <property type="term" value="F:monoatomic cation transmembrane transporter activity"/>
    <property type="evidence" value="ECO:0007669"/>
    <property type="project" value="TreeGrafter"/>
</dbReference>